<evidence type="ECO:0000256" key="4">
    <source>
        <dbReference type="ARBA" id="ARBA00023239"/>
    </source>
</evidence>
<evidence type="ECO:0000256" key="2">
    <source>
        <dbReference type="ARBA" id="ARBA00006906"/>
    </source>
</evidence>
<dbReference type="PROSITE" id="PS00160">
    <property type="entry name" value="ALDOLASE_KDPG_KHG_2"/>
    <property type="match status" value="1"/>
</dbReference>
<comment type="caution">
    <text evidence="6">The sequence shown here is derived from an EMBL/GenBank/DDBJ whole genome shotgun (WGS) entry which is preliminary data.</text>
</comment>
<evidence type="ECO:0000256" key="3">
    <source>
        <dbReference type="ARBA" id="ARBA00011233"/>
    </source>
</evidence>
<comment type="similarity">
    <text evidence="2">Belongs to the KHG/KDPG aldolase family.</text>
</comment>
<accession>A0ABW3MSN7</accession>
<protein>
    <submittedName>
        <fullName evidence="6">Bifunctional 4-hydroxy-2-oxoglutarate aldolase/2-dehydro-3-deoxy-phosphogluconate aldolase</fullName>
    </submittedName>
</protein>
<proteinExistence type="inferred from homology"/>
<dbReference type="InterPro" id="IPR000887">
    <property type="entry name" value="Aldlse_KDPG_KHG"/>
</dbReference>
<reference evidence="7" key="1">
    <citation type="journal article" date="2019" name="Int. J. Syst. Evol. Microbiol.">
        <title>The Global Catalogue of Microorganisms (GCM) 10K type strain sequencing project: providing services to taxonomists for standard genome sequencing and annotation.</title>
        <authorList>
            <consortium name="The Broad Institute Genomics Platform"/>
            <consortium name="The Broad Institute Genome Sequencing Center for Infectious Disease"/>
            <person name="Wu L."/>
            <person name="Ma J."/>
        </authorList>
    </citation>
    <scope>NUCLEOTIDE SEQUENCE [LARGE SCALE GENOMIC DNA]</scope>
    <source>
        <strain evidence="7">CCUG 57508</strain>
    </source>
</reference>
<gene>
    <name evidence="6" type="ORF">ACFQ2V_04335</name>
</gene>
<dbReference type="EMBL" id="JBHTKH010000002">
    <property type="protein sequence ID" value="MFD1053526.1"/>
    <property type="molecule type" value="Genomic_DNA"/>
</dbReference>
<dbReference type="SUPFAM" id="SSF51569">
    <property type="entry name" value="Aldolase"/>
    <property type="match status" value="1"/>
</dbReference>
<dbReference type="PANTHER" id="PTHR30246:SF1">
    <property type="entry name" value="2-DEHYDRO-3-DEOXY-6-PHOSPHOGALACTONATE ALDOLASE-RELATED"/>
    <property type="match status" value="1"/>
</dbReference>
<keyword evidence="5" id="KW-0119">Carbohydrate metabolism</keyword>
<dbReference type="Pfam" id="PF01081">
    <property type="entry name" value="Aldolase"/>
    <property type="match status" value="1"/>
</dbReference>
<dbReference type="InterPro" id="IPR013785">
    <property type="entry name" value="Aldolase_TIM"/>
</dbReference>
<evidence type="ECO:0000313" key="7">
    <source>
        <dbReference type="Proteomes" id="UP001597046"/>
    </source>
</evidence>
<dbReference type="RefSeq" id="WP_386051081.1">
    <property type="nucleotide sequence ID" value="NZ_JBHTKH010000002.1"/>
</dbReference>
<comment type="subunit">
    <text evidence="3">Homotrimer.</text>
</comment>
<dbReference type="NCBIfam" id="TIGR01182">
    <property type="entry name" value="eda"/>
    <property type="match status" value="1"/>
</dbReference>
<keyword evidence="7" id="KW-1185">Reference proteome</keyword>
<evidence type="ECO:0000256" key="5">
    <source>
        <dbReference type="ARBA" id="ARBA00023277"/>
    </source>
</evidence>
<sequence>MHVNNQDPGGSLDPTTEAIVESGVVAVLRAASADYFLPIVEVLVDAGITAIEVTLTTPQATLAIENIARRFASNVCVGAGSVITADDASRCIDAGAAFVVSPAFVPDVLEQCVGAGVPCYPAALTPTEFATAARAGAALIKLFPASVFGPGYVRSLREPLPGLRIMPTGGIGPGDVGTWLRAGAETVGLGSSLTGDALNGGSLVELRRRADEAVAQVAGVRERA</sequence>
<name>A0ABW3MSN7_9MICO</name>
<dbReference type="PANTHER" id="PTHR30246">
    <property type="entry name" value="2-KETO-3-DEOXY-6-PHOSPHOGLUCONATE ALDOLASE"/>
    <property type="match status" value="1"/>
</dbReference>
<comment type="pathway">
    <text evidence="1">Carbohydrate acid metabolism.</text>
</comment>
<evidence type="ECO:0000313" key="6">
    <source>
        <dbReference type="EMBL" id="MFD1053526.1"/>
    </source>
</evidence>
<evidence type="ECO:0000256" key="1">
    <source>
        <dbReference type="ARBA" id="ARBA00004761"/>
    </source>
</evidence>
<dbReference type="Proteomes" id="UP001597046">
    <property type="component" value="Unassembled WGS sequence"/>
</dbReference>
<organism evidence="6 7">
    <name type="scientific">Terrabacter terrigena</name>
    <dbReference type="NCBI Taxonomy" id="574718"/>
    <lineage>
        <taxon>Bacteria</taxon>
        <taxon>Bacillati</taxon>
        <taxon>Actinomycetota</taxon>
        <taxon>Actinomycetes</taxon>
        <taxon>Micrococcales</taxon>
        <taxon>Intrasporangiaceae</taxon>
        <taxon>Terrabacter</taxon>
    </lineage>
</organism>
<keyword evidence="4" id="KW-0456">Lyase</keyword>
<dbReference type="CDD" id="cd00452">
    <property type="entry name" value="KDPG_aldolase"/>
    <property type="match status" value="1"/>
</dbReference>
<dbReference type="InterPro" id="IPR031338">
    <property type="entry name" value="KDPG/KHG_AS_2"/>
</dbReference>
<dbReference type="Gene3D" id="3.20.20.70">
    <property type="entry name" value="Aldolase class I"/>
    <property type="match status" value="1"/>
</dbReference>